<reference evidence="4" key="1">
    <citation type="journal article" date="2010" name="Science">
        <title>Plasticity of animal genome architecture unmasked by rapid evolution of a pelagic tunicate.</title>
        <authorList>
            <person name="Denoeud F."/>
            <person name="Henriet S."/>
            <person name="Mungpakdee S."/>
            <person name="Aury J.M."/>
            <person name="Da Silva C."/>
            <person name="Brinkmann H."/>
            <person name="Mikhaleva J."/>
            <person name="Olsen L.C."/>
            <person name="Jubin C."/>
            <person name="Canestro C."/>
            <person name="Bouquet J.M."/>
            <person name="Danks G."/>
            <person name="Poulain J."/>
            <person name="Campsteijn C."/>
            <person name="Adamski M."/>
            <person name="Cross I."/>
            <person name="Yadetie F."/>
            <person name="Muffato M."/>
            <person name="Louis A."/>
            <person name="Butcher S."/>
            <person name="Tsagkogeorga G."/>
            <person name="Konrad A."/>
            <person name="Singh S."/>
            <person name="Jensen M.F."/>
            <person name="Cong E.H."/>
            <person name="Eikeseth-Otteraa H."/>
            <person name="Noel B."/>
            <person name="Anthouard V."/>
            <person name="Porcel B.M."/>
            <person name="Kachouri-Lafond R."/>
            <person name="Nishino A."/>
            <person name="Ugolini M."/>
            <person name="Chourrout P."/>
            <person name="Nishida H."/>
            <person name="Aasland R."/>
            <person name="Huzurbazar S."/>
            <person name="Westhof E."/>
            <person name="Delsuc F."/>
            <person name="Lehrach H."/>
            <person name="Reinhardt R."/>
            <person name="Weissenbach J."/>
            <person name="Roy S.W."/>
            <person name="Artiguenave F."/>
            <person name="Postlethwait J.H."/>
            <person name="Manak J.R."/>
            <person name="Thompson E.M."/>
            <person name="Jaillon O."/>
            <person name="Du Pasquier L."/>
            <person name="Boudinot P."/>
            <person name="Liberles D.A."/>
            <person name="Volff J.N."/>
            <person name="Philippe H."/>
            <person name="Lenhard B."/>
            <person name="Roest Crollius H."/>
            <person name="Wincker P."/>
            <person name="Chourrout D."/>
        </authorList>
    </citation>
    <scope>NUCLEOTIDE SEQUENCE [LARGE SCALE GENOMIC DNA]</scope>
</reference>
<protein>
    <recommendedName>
        <fullName evidence="5">DMAP1-binding domain-containing protein</fullName>
    </recommendedName>
</protein>
<evidence type="ECO:0000259" key="2">
    <source>
        <dbReference type="Pfam" id="PF00501"/>
    </source>
</evidence>
<sequence length="1532" mass="168851">MFKWFRKSKSTGDTTSEYSTSDFTTSAEEESVDEESEGDVSEDEDLEGQDEFSSEEGNSPKLIKSVQTYRLESDADTIIDNESGVSSTDEEESTEPSESVEVISEKRPFYRQNIVKRPPISTIQEDNDESDFDSDSELSIDEEDENSVMLTQEEDSCAALESSTLEEEEIEECFESTEGLTETTEDSTQVTEEDSEEEESEEENDSSEEESTVETVTVANNNMTTMSDLTEDDILSITEEDSEISASAKSKTSKKSRKSLKIIERISSSMSLSSISSAGMSKSSSRKSLKSKLKQKVSDSCKIEPTSPSLKQERVNLQRETLFGLPRDHMGDALIDAATQGAQTTTKVSSRIQQLLQTLSKPRKRPLTEFYTSGANATTLTGVPRATGQIGHILVGKPLPQPDDDLLELFLQHVDERPKEPAFTSWNSKGKLKTWTWSKLHAKSLSAAHELTTRIELESGDAVALMIPNASPFFFLAAFFGCLLAEITPISIEMPVTNSKEGMTARFGHLLRSANITVVMTTPFYAKALRKRENILTNWPHVEFESLHLKNAPARFEFTPIDQRTQSSRFMEYNVQGGQIHAIVRPSKMIVHTAKRIQDRLGLESFDVISCLSDFKRQSGLMFAVLTPVVVGCHCLIFPFTVSKQRPELWIETIGAISATVIVGSSKEFGWGSMARLKDKYATKKAPLPDLSSVKSTIVTDGATPLAVTYAVRVVSEMSSIDLSLSSVKPLVWSDLAGVVCLRDRADDLSSVSLNREFLTFGVIRESKADEDPIHAYYNGSVVPGLKMAIVPATNHPYDMVQNGDSDKSATFKPVRCDELGEIIISGFGLDHQTLHNLNIVGDRIFKCRLDLSGNKNYTKEDKTETWSRYWVRTGILGSMVRAGDICTLGRIKDRLEISGRFHNSLDMSVSILQAAPFPHESRVIVFDIPVMSCRRIAVVAEQPPDVCDDIVYGWMNDVMCAINSKHHESVFIICTIPAGVIPRKPAGGVDIFEVRRRLLTGNLHPQHILCCPHAAIHNLPRAREKILGMGPNSIMQGFVVAGSQPAEIVTDPIPEDIFLLEKPIHQLLLEFGDMPSVKENVIMQNNPQDIGGQPSRLTFSQLSHEARKFAGRLLATGIKADDRVIIFLKSTMFPIGIYACLLVGCIPIPMRPPSENSISTVSLVCRESKAKVAITSTSMVRFLRKSLHIQVFPIDDVDENAENIPPVEVFSQFLKSPDTLCYADYTVSASGLLYGRPVTFKEIAFQCAQLKIQLELKSLATVMSVLEPYTGLGLILSVFLPVYCGIERPQLTIRYLDKKELRNDRIQFTAKGAPFSTAILCSGPVAPQTKAIIANTTTGGQAGMNQIGELWISKSNRTANYETVVGAGANFITENENLHATVKTGGQKTLFIRSGLLGFIMSPQGPELAPELFITGRMADQIVIRGMNFAPEDIEISAKRAHKAISSCAAFSIAGLLAVAIELPGPEGVALDLSLLVTMRLLNELEIPLGIFVVLDPGTIPTDSSGGKQRRLLCDLFIENDLDPIFVAYNM</sequence>
<feature type="region of interest" description="Disordered" evidence="1">
    <location>
        <begin position="271"/>
        <end position="309"/>
    </location>
</feature>
<organism evidence="4">
    <name type="scientific">Oikopleura dioica</name>
    <name type="common">Tunicate</name>
    <dbReference type="NCBI Taxonomy" id="34765"/>
    <lineage>
        <taxon>Eukaryota</taxon>
        <taxon>Metazoa</taxon>
        <taxon>Chordata</taxon>
        <taxon>Tunicata</taxon>
        <taxon>Appendicularia</taxon>
        <taxon>Copelata</taxon>
        <taxon>Oikopleuridae</taxon>
        <taxon>Oikopleura</taxon>
    </lineage>
</organism>
<name>E4YR60_OIKDI</name>
<evidence type="ECO:0000313" key="4">
    <source>
        <dbReference type="EMBL" id="CBY37952.1"/>
    </source>
</evidence>
<feature type="compositionally biased region" description="Basic residues" evidence="1">
    <location>
        <begin position="284"/>
        <end position="295"/>
    </location>
</feature>
<dbReference type="InterPro" id="IPR000873">
    <property type="entry name" value="AMP-dep_synth/lig_dom"/>
</dbReference>
<feature type="compositionally biased region" description="Low complexity" evidence="1">
    <location>
        <begin position="176"/>
        <end position="190"/>
    </location>
</feature>
<feature type="compositionally biased region" description="Acidic residues" evidence="1">
    <location>
        <begin position="125"/>
        <end position="156"/>
    </location>
</feature>
<dbReference type="Pfam" id="PF00501">
    <property type="entry name" value="AMP-binding"/>
    <property type="match status" value="1"/>
</dbReference>
<dbReference type="Gene3D" id="3.30.300.30">
    <property type="match status" value="2"/>
</dbReference>
<dbReference type="InterPro" id="IPR045851">
    <property type="entry name" value="AMP-bd_C_sf"/>
</dbReference>
<dbReference type="PANTHER" id="PTHR22754:SF32">
    <property type="entry name" value="DISCO-INTERACTING PROTEIN 2"/>
    <property type="match status" value="1"/>
</dbReference>
<feature type="compositionally biased region" description="Acidic residues" evidence="1">
    <location>
        <begin position="191"/>
        <end position="212"/>
    </location>
</feature>
<proteinExistence type="predicted"/>
<feature type="domain" description="AMP-dependent synthetase/ligase" evidence="2">
    <location>
        <begin position="1094"/>
        <end position="1287"/>
    </location>
</feature>
<feature type="compositionally biased region" description="Acidic residues" evidence="1">
    <location>
        <begin position="164"/>
        <end position="175"/>
    </location>
</feature>
<evidence type="ECO:0000256" key="1">
    <source>
        <dbReference type="SAM" id="MobiDB-lite"/>
    </source>
</evidence>
<feature type="compositionally biased region" description="Polar residues" evidence="1">
    <location>
        <begin position="11"/>
        <end position="26"/>
    </location>
</feature>
<dbReference type="PANTHER" id="PTHR22754">
    <property type="entry name" value="DISCO-INTERACTING PROTEIN 2 DIP2 -RELATED"/>
    <property type="match status" value="1"/>
</dbReference>
<dbReference type="InterPro" id="IPR025110">
    <property type="entry name" value="AMP-bd_C"/>
</dbReference>
<feature type="compositionally biased region" description="Polar residues" evidence="1">
    <location>
        <begin position="219"/>
        <end position="228"/>
    </location>
</feature>
<accession>E4YR60</accession>
<dbReference type="SUPFAM" id="SSF56801">
    <property type="entry name" value="Acetyl-CoA synthetase-like"/>
    <property type="match status" value="2"/>
</dbReference>
<dbReference type="Pfam" id="PF23024">
    <property type="entry name" value="AMP-dom_DIP2-like"/>
    <property type="match status" value="1"/>
</dbReference>
<dbReference type="Proteomes" id="UP000011014">
    <property type="component" value="Unassembled WGS sequence"/>
</dbReference>
<dbReference type="InterPro" id="IPR042099">
    <property type="entry name" value="ANL_N_sf"/>
</dbReference>
<dbReference type="Gene3D" id="3.40.50.12780">
    <property type="entry name" value="N-terminal domain of ligase-like"/>
    <property type="match status" value="2"/>
</dbReference>
<feature type="compositionally biased region" description="Low complexity" evidence="1">
    <location>
        <begin position="271"/>
        <end position="283"/>
    </location>
</feature>
<feature type="domain" description="AMP-binding enzyme C-terminal" evidence="3">
    <location>
        <begin position="1421"/>
        <end position="1523"/>
    </location>
</feature>
<gene>
    <name evidence="4" type="ORF">GSOID_T00031449001</name>
</gene>
<evidence type="ECO:0000259" key="3">
    <source>
        <dbReference type="Pfam" id="PF23024"/>
    </source>
</evidence>
<evidence type="ECO:0008006" key="5">
    <source>
        <dbReference type="Google" id="ProtNLM"/>
    </source>
</evidence>
<feature type="region of interest" description="Disordered" evidence="1">
    <location>
        <begin position="1"/>
        <end position="230"/>
    </location>
</feature>
<feature type="compositionally biased region" description="Acidic residues" evidence="1">
    <location>
        <begin position="27"/>
        <end position="54"/>
    </location>
</feature>
<dbReference type="EMBL" id="FN655096">
    <property type="protein sequence ID" value="CBY37952.1"/>
    <property type="molecule type" value="Genomic_DNA"/>
</dbReference>